<evidence type="ECO:0000256" key="1">
    <source>
        <dbReference type="SAM" id="MobiDB-lite"/>
    </source>
</evidence>
<gene>
    <name evidence="2" type="ORF">LCGC14_1456930</name>
</gene>
<name>A0A0F9LWW1_9ZZZZ</name>
<reference evidence="2" key="1">
    <citation type="journal article" date="2015" name="Nature">
        <title>Complex archaea that bridge the gap between prokaryotes and eukaryotes.</title>
        <authorList>
            <person name="Spang A."/>
            <person name="Saw J.H."/>
            <person name="Jorgensen S.L."/>
            <person name="Zaremba-Niedzwiedzka K."/>
            <person name="Martijn J."/>
            <person name="Lind A.E."/>
            <person name="van Eijk R."/>
            <person name="Schleper C."/>
            <person name="Guy L."/>
            <person name="Ettema T.J."/>
        </authorList>
    </citation>
    <scope>NUCLEOTIDE SEQUENCE</scope>
</reference>
<organism evidence="2">
    <name type="scientific">marine sediment metagenome</name>
    <dbReference type="NCBI Taxonomy" id="412755"/>
    <lineage>
        <taxon>unclassified sequences</taxon>
        <taxon>metagenomes</taxon>
        <taxon>ecological metagenomes</taxon>
    </lineage>
</organism>
<accession>A0A0F9LWW1</accession>
<proteinExistence type="predicted"/>
<comment type="caution">
    <text evidence="2">The sequence shown here is derived from an EMBL/GenBank/DDBJ whole genome shotgun (WGS) entry which is preliminary data.</text>
</comment>
<evidence type="ECO:0000313" key="2">
    <source>
        <dbReference type="EMBL" id="KKM68830.1"/>
    </source>
</evidence>
<dbReference type="EMBL" id="LAZR01010098">
    <property type="protein sequence ID" value="KKM68830.1"/>
    <property type="molecule type" value="Genomic_DNA"/>
</dbReference>
<protein>
    <submittedName>
        <fullName evidence="2">Uncharacterized protein</fullName>
    </submittedName>
</protein>
<sequence>MPGAERSIRPTNHIDRSDYRAKSDVIKNVRAMRIRISTGRIIPSMNPGTGRRKRGAIKGVIDVRGQ</sequence>
<dbReference type="AlphaFoldDB" id="A0A0F9LWW1"/>
<feature type="region of interest" description="Disordered" evidence="1">
    <location>
        <begin position="41"/>
        <end position="66"/>
    </location>
</feature>